<gene>
    <name evidence="1" type="ORF">NDU88_005712</name>
</gene>
<evidence type="ECO:0000313" key="1">
    <source>
        <dbReference type="EMBL" id="KAJ1201908.1"/>
    </source>
</evidence>
<sequence length="278" mass="30904">MTSQFATAGHSWGLITAHDSAEKQQKMTLKNRRITIARQTPLPERCGRLRPVVAGRKDPILLFADDTVLMVRTENVAHRLLARFVKFCEERSLTINCMKTMGVTLRPSTSLRRKRTINPVPIEVTKRFNYLGVRFSDNLNWDCQVRKAATVLKQVKGAILNFKYKAGARSISTILKLYAQKAVAVALYRAQLLGYANTTMLQVAENNFLRILLGLGLGIPLKALFAELGLVPISEIAALKPISYWAGLVRNPRAAVYLETLEEFIVSGGPGGPTSKRP</sequence>
<proteinExistence type="predicted"/>
<protein>
    <recommendedName>
        <fullName evidence="3">Reverse transcriptase domain-containing protein</fullName>
    </recommendedName>
</protein>
<evidence type="ECO:0008006" key="3">
    <source>
        <dbReference type="Google" id="ProtNLM"/>
    </source>
</evidence>
<dbReference type="PANTHER" id="PTHR47027:SF30">
    <property type="entry name" value="THAP-TYPE DOMAIN-CONTAINING PROTEIN"/>
    <property type="match status" value="1"/>
</dbReference>
<dbReference type="Proteomes" id="UP001066276">
    <property type="component" value="Chromosome 2_1"/>
</dbReference>
<accession>A0AAV7VNP8</accession>
<comment type="caution">
    <text evidence="1">The sequence shown here is derived from an EMBL/GenBank/DDBJ whole genome shotgun (WGS) entry which is preliminary data.</text>
</comment>
<evidence type="ECO:0000313" key="2">
    <source>
        <dbReference type="Proteomes" id="UP001066276"/>
    </source>
</evidence>
<name>A0AAV7VNP8_PLEWA</name>
<dbReference type="AlphaFoldDB" id="A0AAV7VNP8"/>
<reference evidence="1" key="1">
    <citation type="journal article" date="2022" name="bioRxiv">
        <title>Sequencing and chromosome-scale assembly of the giantPleurodeles waltlgenome.</title>
        <authorList>
            <person name="Brown T."/>
            <person name="Elewa A."/>
            <person name="Iarovenko S."/>
            <person name="Subramanian E."/>
            <person name="Araus A.J."/>
            <person name="Petzold A."/>
            <person name="Susuki M."/>
            <person name="Suzuki K.-i.T."/>
            <person name="Hayashi T."/>
            <person name="Toyoda A."/>
            <person name="Oliveira C."/>
            <person name="Osipova E."/>
            <person name="Leigh N.D."/>
            <person name="Simon A."/>
            <person name="Yun M.H."/>
        </authorList>
    </citation>
    <scope>NUCLEOTIDE SEQUENCE</scope>
    <source>
        <strain evidence="1">20211129_DDA</strain>
        <tissue evidence="1">Liver</tissue>
    </source>
</reference>
<dbReference type="EMBL" id="JANPWB010000003">
    <property type="protein sequence ID" value="KAJ1201908.1"/>
    <property type="molecule type" value="Genomic_DNA"/>
</dbReference>
<dbReference type="PANTHER" id="PTHR47027">
    <property type="entry name" value="REVERSE TRANSCRIPTASE DOMAIN-CONTAINING PROTEIN"/>
    <property type="match status" value="1"/>
</dbReference>
<organism evidence="1 2">
    <name type="scientific">Pleurodeles waltl</name>
    <name type="common">Iberian ribbed newt</name>
    <dbReference type="NCBI Taxonomy" id="8319"/>
    <lineage>
        <taxon>Eukaryota</taxon>
        <taxon>Metazoa</taxon>
        <taxon>Chordata</taxon>
        <taxon>Craniata</taxon>
        <taxon>Vertebrata</taxon>
        <taxon>Euteleostomi</taxon>
        <taxon>Amphibia</taxon>
        <taxon>Batrachia</taxon>
        <taxon>Caudata</taxon>
        <taxon>Salamandroidea</taxon>
        <taxon>Salamandridae</taxon>
        <taxon>Pleurodelinae</taxon>
        <taxon>Pleurodeles</taxon>
    </lineage>
</organism>
<keyword evidence="2" id="KW-1185">Reference proteome</keyword>